<dbReference type="Proteomes" id="UP001221268">
    <property type="component" value="Chromosome"/>
</dbReference>
<sequence length="94" mass="10905">MLKISDSVYFKLKTKHGLCEPENDIIEAFSNMTGGTLIDIREEHQSDPPTEWFVAETNKGLKLKVCFINKNGEIHIRTAYPANEDEIRIYEKYK</sequence>
<dbReference type="EMBL" id="CP116766">
    <property type="protein sequence ID" value="WCL71528.1"/>
    <property type="molecule type" value="Genomic_DNA"/>
</dbReference>
<evidence type="ECO:0008006" key="3">
    <source>
        <dbReference type="Google" id="ProtNLM"/>
    </source>
</evidence>
<organism evidence="1 2">
    <name type="scientific">Neisseria lisongii</name>
    <dbReference type="NCBI Taxonomy" id="2912188"/>
    <lineage>
        <taxon>Bacteria</taxon>
        <taxon>Pseudomonadati</taxon>
        <taxon>Pseudomonadota</taxon>
        <taxon>Betaproteobacteria</taxon>
        <taxon>Neisseriales</taxon>
        <taxon>Neisseriaceae</taxon>
        <taxon>Neisseria</taxon>
    </lineage>
</organism>
<accession>A0ABY7RJQ8</accession>
<protein>
    <recommendedName>
        <fullName evidence="3">ADP-ribosyl-(Dinitrogen reductase) hydrolase</fullName>
    </recommendedName>
</protein>
<dbReference type="RefSeq" id="WP_237090350.1">
    <property type="nucleotide sequence ID" value="NZ_CP116766.1"/>
</dbReference>
<evidence type="ECO:0000313" key="1">
    <source>
        <dbReference type="EMBL" id="WCL71528.1"/>
    </source>
</evidence>
<reference evidence="1 2" key="1">
    <citation type="submission" date="2023-01" db="EMBL/GenBank/DDBJ databases">
        <authorList>
            <person name="Yang C."/>
        </authorList>
    </citation>
    <scope>NUCLEOTIDE SEQUENCE [LARGE SCALE GENOMIC DNA]</scope>
    <source>
        <strain evidence="1 2">ZJ106</strain>
    </source>
</reference>
<proteinExistence type="predicted"/>
<evidence type="ECO:0000313" key="2">
    <source>
        <dbReference type="Proteomes" id="UP001221268"/>
    </source>
</evidence>
<name>A0ABY7RJQ8_9NEIS</name>
<gene>
    <name evidence="1" type="ORF">PJU73_09455</name>
</gene>
<keyword evidence="2" id="KW-1185">Reference proteome</keyword>